<organism evidence="1 2">
    <name type="scientific">Myotis myotis</name>
    <name type="common">Greater mouse-eared bat</name>
    <name type="synonym">Vespertilio myotis</name>
    <dbReference type="NCBI Taxonomy" id="51298"/>
    <lineage>
        <taxon>Eukaryota</taxon>
        <taxon>Metazoa</taxon>
        <taxon>Chordata</taxon>
        <taxon>Craniata</taxon>
        <taxon>Vertebrata</taxon>
        <taxon>Euteleostomi</taxon>
        <taxon>Mammalia</taxon>
        <taxon>Eutheria</taxon>
        <taxon>Laurasiatheria</taxon>
        <taxon>Chiroptera</taxon>
        <taxon>Yangochiroptera</taxon>
        <taxon>Vespertilionidae</taxon>
        <taxon>Myotis</taxon>
    </lineage>
</organism>
<proteinExistence type="predicted"/>
<reference evidence="1 2" key="1">
    <citation type="journal article" date="2020" name="Nature">
        <title>Six reference-quality genomes reveal evolution of bat adaptations.</title>
        <authorList>
            <person name="Jebb D."/>
            <person name="Huang Z."/>
            <person name="Pippel M."/>
            <person name="Hughes G.M."/>
            <person name="Lavrichenko K."/>
            <person name="Devanna P."/>
            <person name="Winkler S."/>
            <person name="Jermiin L.S."/>
            <person name="Skirmuntt E.C."/>
            <person name="Katzourakis A."/>
            <person name="Burkitt-Gray L."/>
            <person name="Ray D.A."/>
            <person name="Sullivan K.A.M."/>
            <person name="Roscito J.G."/>
            <person name="Kirilenko B.M."/>
            <person name="Davalos L.M."/>
            <person name="Corthals A.P."/>
            <person name="Power M.L."/>
            <person name="Jones G."/>
            <person name="Ransome R.D."/>
            <person name="Dechmann D.K.N."/>
            <person name="Locatelli A.G."/>
            <person name="Puechmaille S.J."/>
            <person name="Fedrigo O."/>
            <person name="Jarvis E.D."/>
            <person name="Hiller M."/>
            <person name="Vernes S.C."/>
            <person name="Myers E.W."/>
            <person name="Teeling E.C."/>
        </authorList>
    </citation>
    <scope>NUCLEOTIDE SEQUENCE [LARGE SCALE GENOMIC DNA]</scope>
    <source>
        <strain evidence="1">MMyoMyo1</strain>
        <tissue evidence="1">Flight muscle</tissue>
    </source>
</reference>
<name>A0A7J7VI60_MYOMY</name>
<evidence type="ECO:0000313" key="1">
    <source>
        <dbReference type="EMBL" id="KAF6324842.1"/>
    </source>
</evidence>
<protein>
    <submittedName>
        <fullName evidence="1">Uncharacterized protein</fullName>
    </submittedName>
</protein>
<dbReference type="AlphaFoldDB" id="A0A7J7VI60"/>
<dbReference type="EMBL" id="JABWUV010000010">
    <property type="protein sequence ID" value="KAF6324842.1"/>
    <property type="molecule type" value="Genomic_DNA"/>
</dbReference>
<gene>
    <name evidence="1" type="ORF">mMyoMyo1_008297</name>
</gene>
<dbReference type="Proteomes" id="UP000527355">
    <property type="component" value="Unassembled WGS sequence"/>
</dbReference>
<keyword evidence="2" id="KW-1185">Reference proteome</keyword>
<evidence type="ECO:0000313" key="2">
    <source>
        <dbReference type="Proteomes" id="UP000527355"/>
    </source>
</evidence>
<comment type="caution">
    <text evidence="1">The sequence shown here is derived from an EMBL/GenBank/DDBJ whole genome shotgun (WGS) entry which is preliminary data.</text>
</comment>
<sequence length="143" mass="16180">MKFFLSTPADSMVMCKRGMSIKHPTAGFDKELYIPPSDEFAFQSSVWDIQEELFGESFSPSGSLIEVGCPLRMEQTLYPFTPDCRSKLKAMVHLFNSGFYPYQITQHSLSQSHIAWVSPQAIGSCYPQARRASHPRVVQHCVL</sequence>
<accession>A0A7J7VI60</accession>